<feature type="domain" description="PpiC" evidence="12">
    <location>
        <begin position="268"/>
        <end position="371"/>
    </location>
</feature>
<evidence type="ECO:0000256" key="5">
    <source>
        <dbReference type="ARBA" id="ARBA00022989"/>
    </source>
</evidence>
<dbReference type="GO" id="GO:0003755">
    <property type="term" value="F:peptidyl-prolyl cis-trans isomerase activity"/>
    <property type="evidence" value="ECO:0007669"/>
    <property type="project" value="UniProtKB-KW"/>
</dbReference>
<gene>
    <name evidence="13" type="ORF">A9O67_01545</name>
</gene>
<keyword evidence="7" id="KW-0143">Chaperone</keyword>
<dbReference type="Proteomes" id="UP000091969">
    <property type="component" value="Unassembled WGS sequence"/>
</dbReference>
<protein>
    <recommendedName>
        <fullName evidence="9">Periplasmic chaperone PpiD</fullName>
    </recommendedName>
    <alternativeName>
        <fullName evidence="10">Periplasmic folding chaperone</fullName>
    </alternativeName>
</protein>
<name>A0A1A6DWN3_9BURK</name>
<evidence type="ECO:0000259" key="12">
    <source>
        <dbReference type="PROSITE" id="PS50198"/>
    </source>
</evidence>
<dbReference type="SUPFAM" id="SSF109998">
    <property type="entry name" value="Triger factor/SurA peptide-binding domain-like"/>
    <property type="match status" value="1"/>
</dbReference>
<evidence type="ECO:0000256" key="4">
    <source>
        <dbReference type="ARBA" id="ARBA00022692"/>
    </source>
</evidence>
<dbReference type="PROSITE" id="PS50198">
    <property type="entry name" value="PPIC_PPIASE_2"/>
    <property type="match status" value="1"/>
</dbReference>
<dbReference type="InterPro" id="IPR046357">
    <property type="entry name" value="PPIase_dom_sf"/>
</dbReference>
<dbReference type="Pfam" id="PF13624">
    <property type="entry name" value="SurA_N_3"/>
    <property type="match status" value="1"/>
</dbReference>
<dbReference type="SUPFAM" id="SSF54534">
    <property type="entry name" value="FKBP-like"/>
    <property type="match status" value="1"/>
</dbReference>
<evidence type="ECO:0000256" key="11">
    <source>
        <dbReference type="PROSITE-ProRule" id="PRU00278"/>
    </source>
</evidence>
<dbReference type="OrthoDB" id="9812372at2"/>
<dbReference type="Gene3D" id="3.10.50.40">
    <property type="match status" value="1"/>
</dbReference>
<keyword evidence="6" id="KW-0472">Membrane</keyword>
<evidence type="ECO:0000256" key="7">
    <source>
        <dbReference type="ARBA" id="ARBA00023186"/>
    </source>
</evidence>
<keyword evidence="2" id="KW-1003">Cell membrane</keyword>
<comment type="subcellular location">
    <subcellularLocation>
        <location evidence="1">Cell inner membrane</location>
        <topology evidence="1">Single-pass type II membrane protein</topology>
        <orientation evidence="1">Periplasmic side</orientation>
    </subcellularLocation>
</comment>
<keyword evidence="5" id="KW-1133">Transmembrane helix</keyword>
<evidence type="ECO:0000313" key="13">
    <source>
        <dbReference type="EMBL" id="OBS31347.1"/>
    </source>
</evidence>
<keyword evidence="4" id="KW-0812">Transmembrane</keyword>
<organism evidence="13 14">
    <name type="scientific">Tepidimonas fonticaldi</name>
    <dbReference type="NCBI Taxonomy" id="1101373"/>
    <lineage>
        <taxon>Bacteria</taxon>
        <taxon>Pseudomonadati</taxon>
        <taxon>Pseudomonadota</taxon>
        <taxon>Betaproteobacteria</taxon>
        <taxon>Burkholderiales</taxon>
        <taxon>Tepidimonas</taxon>
    </lineage>
</organism>
<dbReference type="AlphaFoldDB" id="A0A1A6DWN3"/>
<dbReference type="InterPro" id="IPR000297">
    <property type="entry name" value="PPIase_PpiC"/>
</dbReference>
<dbReference type="Gene3D" id="1.10.4030.10">
    <property type="entry name" value="Porin chaperone SurA, peptide-binding domain"/>
    <property type="match status" value="1"/>
</dbReference>
<dbReference type="InterPro" id="IPR027304">
    <property type="entry name" value="Trigger_fact/SurA_dom_sf"/>
</dbReference>
<evidence type="ECO:0000313" key="14">
    <source>
        <dbReference type="Proteomes" id="UP000091969"/>
    </source>
</evidence>
<dbReference type="PANTHER" id="PTHR47529:SF1">
    <property type="entry name" value="PERIPLASMIC CHAPERONE PPID"/>
    <property type="match status" value="1"/>
</dbReference>
<evidence type="ECO:0000256" key="9">
    <source>
        <dbReference type="ARBA" id="ARBA00040743"/>
    </source>
</evidence>
<accession>A0A1A6DWN3</accession>
<keyword evidence="14" id="KW-1185">Reference proteome</keyword>
<dbReference type="EMBL" id="LZDH01000034">
    <property type="protein sequence ID" value="OBS31347.1"/>
    <property type="molecule type" value="Genomic_DNA"/>
</dbReference>
<reference evidence="13 14" key="1">
    <citation type="submission" date="2016-06" db="EMBL/GenBank/DDBJ databases">
        <title>Genome sequence of Tepidimonas fonticaldi PL17.</title>
        <authorList>
            <person name="Pinnaka A.K."/>
        </authorList>
    </citation>
    <scope>NUCLEOTIDE SEQUENCE [LARGE SCALE GENOMIC DNA]</scope>
    <source>
        <strain evidence="13 14">PL17</strain>
    </source>
</reference>
<evidence type="ECO:0000256" key="1">
    <source>
        <dbReference type="ARBA" id="ARBA00004382"/>
    </source>
</evidence>
<dbReference type="GO" id="GO:0005886">
    <property type="term" value="C:plasma membrane"/>
    <property type="evidence" value="ECO:0007669"/>
    <property type="project" value="UniProtKB-SubCell"/>
</dbReference>
<dbReference type="STRING" id="1101373.A9O67_01545"/>
<proteinExistence type="inferred from homology"/>
<dbReference type="RefSeq" id="WP_068607439.1">
    <property type="nucleotide sequence ID" value="NZ_LZDH01000034.1"/>
</dbReference>
<evidence type="ECO:0000256" key="10">
    <source>
        <dbReference type="ARBA" id="ARBA00042775"/>
    </source>
</evidence>
<evidence type="ECO:0000256" key="8">
    <source>
        <dbReference type="ARBA" id="ARBA00038408"/>
    </source>
</evidence>
<keyword evidence="3" id="KW-0997">Cell inner membrane</keyword>
<evidence type="ECO:0000256" key="3">
    <source>
        <dbReference type="ARBA" id="ARBA00022519"/>
    </source>
</evidence>
<keyword evidence="11" id="KW-0413">Isomerase</keyword>
<sequence>MFDVFRNNMKVLMALLMLLIIPSFVFFGIEGYTRFRDQSEPVARVGGERITRTEWDAAHRREVERLAASMPGVDRALLEGEDSRRATLERLVTERVLARAAQDMRLVATDRRLAAELLRDPTIAGLRKPDGTLDVQRYQDLLRAQGMTAEQFEAGVRADLARRAVTQAVADSAVMPKASAEWAAQAFFERREVAPAFFRPADHASAIQVSDADLKAFYDEHADEFRTPEQADIEYVVLDPQAVAARITPSEAELRDYYRQNVADTSRAEQRRASHILLLLPPGASADEKARVRAEAEQILAEVRRDPKRFAELARTRSQDPGSAAKGGDLDWFGRGAMVKPFEDAVFALQKGQISDIVESEFGLHIIQLTDVRQPEAEPFEKARPRIEAEVRRQLAQRRFAEDAERFSNLVYEQSDTLAPAAQALGLTVHRATVERTGPVGAAADALLREPALLRAVFNEEALGQKRNSAAIELGGNRLLSVRVLAHRPSERRPFEAVASEVRQRLVQQRARAAALEAARAAQAQWSAQTPAASALRTPVLVSRQDAQGLPPAAVRAAMSARLEGDAPAWVVVDLGADGAAVLRVRRGPPREAPDAVRLLNERQELARLWGEGEAQAYLGALRQRYKAEILVK</sequence>
<keyword evidence="11" id="KW-0697">Rotamase</keyword>
<dbReference type="Pfam" id="PF13616">
    <property type="entry name" value="Rotamase_3"/>
    <property type="match status" value="1"/>
</dbReference>
<evidence type="ECO:0000256" key="2">
    <source>
        <dbReference type="ARBA" id="ARBA00022475"/>
    </source>
</evidence>
<comment type="caution">
    <text evidence="13">The sequence shown here is derived from an EMBL/GenBank/DDBJ whole genome shotgun (WGS) entry which is preliminary data.</text>
</comment>
<evidence type="ECO:0000256" key="6">
    <source>
        <dbReference type="ARBA" id="ARBA00023136"/>
    </source>
</evidence>
<dbReference type="InterPro" id="IPR052029">
    <property type="entry name" value="PpiD_chaperone"/>
</dbReference>
<dbReference type="PANTHER" id="PTHR47529">
    <property type="entry name" value="PEPTIDYL-PROLYL CIS-TRANS ISOMERASE D"/>
    <property type="match status" value="1"/>
</dbReference>
<dbReference type="Gene3D" id="6.10.140.970">
    <property type="match status" value="1"/>
</dbReference>
<comment type="similarity">
    <text evidence="8">Belongs to the PpiD chaperone family.</text>
</comment>